<dbReference type="EMBL" id="CAADRM010000113">
    <property type="protein sequence ID" value="VFU15999.1"/>
    <property type="molecule type" value="Genomic_DNA"/>
</dbReference>
<accession>A0A485M2A6</accession>
<name>A0A485M2A6_9ZZZZ</name>
<dbReference type="Pfam" id="PF07883">
    <property type="entry name" value="Cupin_2"/>
    <property type="match status" value="1"/>
</dbReference>
<evidence type="ECO:0000313" key="2">
    <source>
        <dbReference type="EMBL" id="VFU15999.1"/>
    </source>
</evidence>
<dbReference type="InterPro" id="IPR014710">
    <property type="entry name" value="RmlC-like_jellyroll"/>
</dbReference>
<gene>
    <name evidence="2" type="ORF">SCFA_490003</name>
</gene>
<reference evidence="2" key="1">
    <citation type="submission" date="2019-03" db="EMBL/GenBank/DDBJ databases">
        <authorList>
            <person name="Hao L."/>
        </authorList>
    </citation>
    <scope>NUCLEOTIDE SEQUENCE</scope>
</reference>
<dbReference type="Gene3D" id="2.60.120.10">
    <property type="entry name" value="Jelly Rolls"/>
    <property type="match status" value="1"/>
</dbReference>
<dbReference type="SUPFAM" id="SSF51182">
    <property type="entry name" value="RmlC-like cupins"/>
    <property type="match status" value="1"/>
</dbReference>
<evidence type="ECO:0000259" key="1">
    <source>
        <dbReference type="Pfam" id="PF07883"/>
    </source>
</evidence>
<dbReference type="CDD" id="cd02230">
    <property type="entry name" value="cupin_HP0902-like"/>
    <property type="match status" value="1"/>
</dbReference>
<sequence>MNEADAVTRQEVKEDLLAKVHSISDLASYQDHSVVSREIISKPTGTVSVFAFDTAEGLSEHTAPFDALVYILEGRAEVYIEGSPHLLKQGEMIIMPAHKPHAVKAVSRFKMLLVLIK</sequence>
<dbReference type="AlphaFoldDB" id="A0A485M2A6"/>
<dbReference type="PANTHER" id="PTHR37694:SF1">
    <property type="entry name" value="SLR8022 PROTEIN"/>
    <property type="match status" value="1"/>
</dbReference>
<protein>
    <submittedName>
        <fullName evidence="2">Cupin</fullName>
    </submittedName>
</protein>
<proteinExistence type="predicted"/>
<dbReference type="InterPro" id="IPR013096">
    <property type="entry name" value="Cupin_2"/>
</dbReference>
<dbReference type="InterPro" id="IPR011051">
    <property type="entry name" value="RmlC_Cupin_sf"/>
</dbReference>
<feature type="domain" description="Cupin type-2" evidence="1">
    <location>
        <begin position="58"/>
        <end position="114"/>
    </location>
</feature>
<dbReference type="PANTHER" id="PTHR37694">
    <property type="entry name" value="SLR8022 PROTEIN"/>
    <property type="match status" value="1"/>
</dbReference>
<organism evidence="2">
    <name type="scientific">anaerobic digester metagenome</name>
    <dbReference type="NCBI Taxonomy" id="1263854"/>
    <lineage>
        <taxon>unclassified sequences</taxon>
        <taxon>metagenomes</taxon>
        <taxon>ecological metagenomes</taxon>
    </lineage>
</organism>